<evidence type="ECO:0000313" key="1">
    <source>
        <dbReference type="EMBL" id="KAJ7316845.1"/>
    </source>
</evidence>
<organism evidence="1 2">
    <name type="scientific">Phrynocephalus forsythii</name>
    <dbReference type="NCBI Taxonomy" id="171643"/>
    <lineage>
        <taxon>Eukaryota</taxon>
        <taxon>Metazoa</taxon>
        <taxon>Chordata</taxon>
        <taxon>Craniata</taxon>
        <taxon>Vertebrata</taxon>
        <taxon>Euteleostomi</taxon>
        <taxon>Lepidosauria</taxon>
        <taxon>Squamata</taxon>
        <taxon>Bifurcata</taxon>
        <taxon>Unidentata</taxon>
        <taxon>Episquamata</taxon>
        <taxon>Toxicofera</taxon>
        <taxon>Iguania</taxon>
        <taxon>Acrodonta</taxon>
        <taxon>Agamidae</taxon>
        <taxon>Agaminae</taxon>
        <taxon>Phrynocephalus</taxon>
    </lineage>
</organism>
<evidence type="ECO:0000313" key="2">
    <source>
        <dbReference type="Proteomes" id="UP001142489"/>
    </source>
</evidence>
<gene>
    <name evidence="1" type="ORF">JRQ81_003007</name>
</gene>
<keyword evidence="2" id="KW-1185">Reference proteome</keyword>
<dbReference type="Gene3D" id="1.10.287.3160">
    <property type="match status" value="1"/>
</dbReference>
<dbReference type="OrthoDB" id="9886994at2759"/>
<dbReference type="EMBL" id="JAPFRF010000011">
    <property type="protein sequence ID" value="KAJ7316845.1"/>
    <property type="molecule type" value="Genomic_DNA"/>
</dbReference>
<dbReference type="AlphaFoldDB" id="A0A9Q1AX12"/>
<comment type="caution">
    <text evidence="1">The sequence shown here is derived from an EMBL/GenBank/DDBJ whole genome shotgun (WGS) entry which is preliminary data.</text>
</comment>
<dbReference type="Proteomes" id="UP001142489">
    <property type="component" value="Unassembled WGS sequence"/>
</dbReference>
<reference evidence="1" key="1">
    <citation type="journal article" date="2023" name="DNA Res.">
        <title>Chromosome-level genome assembly of Phrynocephalus forsythii using third-generation DNA sequencing and Hi-C analysis.</title>
        <authorList>
            <person name="Qi Y."/>
            <person name="Zhao W."/>
            <person name="Zhao Y."/>
            <person name="Niu C."/>
            <person name="Cao S."/>
            <person name="Zhang Y."/>
        </authorList>
    </citation>
    <scope>NUCLEOTIDE SEQUENCE</scope>
    <source>
        <tissue evidence="1">Muscle</tissue>
    </source>
</reference>
<accession>A0A9Q1AX12</accession>
<protein>
    <submittedName>
        <fullName evidence="1">Uncharacterized protein</fullName>
    </submittedName>
</protein>
<proteinExistence type="predicted"/>
<name>A0A9Q1AX12_9SAUR</name>
<sequence length="164" mass="18653">MPRHSDNLYRTHGEETILLSKHPLPNLLIMDANQNRSKSHSNTSPGNKEGRKLDNIGCWHYSLASFSLRTSEYLCAMEVYTRHVMQNFLPFFEGLPEDQKTKAMAYHADVMALTDYETIAACHVVDAAAKQIATAVYLCRRAWLRTTTIIDDARNCIEDSPFDS</sequence>